<keyword evidence="2" id="KW-1185">Reference proteome</keyword>
<accession>A0AAV3PFB6</accession>
<gene>
    <name evidence="1" type="ORF">LIER_08762</name>
</gene>
<protein>
    <submittedName>
        <fullName evidence="1">Uncharacterized protein</fullName>
    </submittedName>
</protein>
<comment type="caution">
    <text evidence="1">The sequence shown here is derived from an EMBL/GenBank/DDBJ whole genome shotgun (WGS) entry which is preliminary data.</text>
</comment>
<name>A0AAV3PFB6_LITER</name>
<proteinExistence type="predicted"/>
<reference evidence="1 2" key="1">
    <citation type="submission" date="2024-01" db="EMBL/GenBank/DDBJ databases">
        <title>The complete chloroplast genome sequence of Lithospermum erythrorhizon: insights into the phylogenetic relationship among Boraginaceae species and the maternal lineages of purple gromwells.</title>
        <authorList>
            <person name="Okada T."/>
            <person name="Watanabe K."/>
        </authorList>
    </citation>
    <scope>NUCLEOTIDE SEQUENCE [LARGE SCALE GENOMIC DNA]</scope>
</reference>
<dbReference type="AlphaFoldDB" id="A0AAV3PFB6"/>
<evidence type="ECO:0000313" key="2">
    <source>
        <dbReference type="Proteomes" id="UP001454036"/>
    </source>
</evidence>
<organism evidence="1 2">
    <name type="scientific">Lithospermum erythrorhizon</name>
    <name type="common">Purple gromwell</name>
    <name type="synonym">Lithospermum officinale var. erythrorhizon</name>
    <dbReference type="NCBI Taxonomy" id="34254"/>
    <lineage>
        <taxon>Eukaryota</taxon>
        <taxon>Viridiplantae</taxon>
        <taxon>Streptophyta</taxon>
        <taxon>Embryophyta</taxon>
        <taxon>Tracheophyta</taxon>
        <taxon>Spermatophyta</taxon>
        <taxon>Magnoliopsida</taxon>
        <taxon>eudicotyledons</taxon>
        <taxon>Gunneridae</taxon>
        <taxon>Pentapetalae</taxon>
        <taxon>asterids</taxon>
        <taxon>lamiids</taxon>
        <taxon>Boraginales</taxon>
        <taxon>Boraginaceae</taxon>
        <taxon>Boraginoideae</taxon>
        <taxon>Lithospermeae</taxon>
        <taxon>Lithospermum</taxon>
    </lineage>
</organism>
<dbReference type="EMBL" id="BAABME010001439">
    <property type="protein sequence ID" value="GAA0149627.1"/>
    <property type="molecule type" value="Genomic_DNA"/>
</dbReference>
<dbReference type="Proteomes" id="UP001454036">
    <property type="component" value="Unassembled WGS sequence"/>
</dbReference>
<sequence length="285" mass="31227">MNQEEQLQKRDHQAKPTMDEVMTFAVNTSIKASPEYKPCFLPNVTVLIAIWLDMRSLHVLANMASPSGGATDLSPVTGLTEVGEQRGDEVQQLLSLLGSSSKQPNDQLTGECLSRLWVLNSGASNHVTGPVLEDADWTRPIEGPPRFVEPAPPQPGGEQAEVVVEQGCEMETDESTQALADVTLGRGMRTRVPSVRLWDFVVNTLSIPRPPPTTTSSSSHLPSGNGNFYSLSDVMDSSRFSLEHRIFLAVVATDVEPRSFTEAMQDPGWREAMHTEIRALESNET</sequence>
<evidence type="ECO:0000313" key="1">
    <source>
        <dbReference type="EMBL" id="GAA0149627.1"/>
    </source>
</evidence>